<dbReference type="Proteomes" id="UP000460287">
    <property type="component" value="Unassembled WGS sequence"/>
</dbReference>
<protein>
    <submittedName>
        <fullName evidence="2">Ribbon-helix-helix protein, CopG family</fullName>
    </submittedName>
</protein>
<dbReference type="GO" id="GO:0006355">
    <property type="term" value="P:regulation of DNA-templated transcription"/>
    <property type="evidence" value="ECO:0007669"/>
    <property type="project" value="InterPro"/>
</dbReference>
<dbReference type="AlphaFoldDB" id="A0A7X2T1A8"/>
<dbReference type="EMBL" id="VULX01000010">
    <property type="protein sequence ID" value="MSR91394.1"/>
    <property type="molecule type" value="Genomic_DNA"/>
</dbReference>
<sequence>MGLSDRENRRKKSVVNSLIDGRDSVKDTKETVKYKQKAYYITDDIYKAVNLKAAKTGKDKSAIVRDALSIYLKDILKELEDERLNK</sequence>
<gene>
    <name evidence="2" type="ORF">FYJ33_08195</name>
</gene>
<proteinExistence type="predicted"/>
<keyword evidence="3" id="KW-1185">Reference proteome</keyword>
<feature type="domain" description="Ribbon-helix-helix protein CopG" evidence="1">
    <location>
        <begin position="40"/>
        <end position="73"/>
    </location>
</feature>
<evidence type="ECO:0000259" key="1">
    <source>
        <dbReference type="Pfam" id="PF01402"/>
    </source>
</evidence>
<accession>A0A7X2T1A8</accession>
<name>A0A7X2T1A8_9CLOT</name>
<comment type="caution">
    <text evidence="2">The sequence shown here is derived from an EMBL/GenBank/DDBJ whole genome shotgun (WGS) entry which is preliminary data.</text>
</comment>
<organism evidence="2 3">
    <name type="scientific">Inconstantimicrobium porci</name>
    <dbReference type="NCBI Taxonomy" id="2652291"/>
    <lineage>
        <taxon>Bacteria</taxon>
        <taxon>Bacillati</taxon>
        <taxon>Bacillota</taxon>
        <taxon>Clostridia</taxon>
        <taxon>Eubacteriales</taxon>
        <taxon>Clostridiaceae</taxon>
        <taxon>Inconstantimicrobium</taxon>
    </lineage>
</organism>
<evidence type="ECO:0000313" key="2">
    <source>
        <dbReference type="EMBL" id="MSR91394.1"/>
    </source>
</evidence>
<dbReference type="RefSeq" id="WP_154531286.1">
    <property type="nucleotide sequence ID" value="NZ_JAQXTV010000077.1"/>
</dbReference>
<reference evidence="2 3" key="1">
    <citation type="submission" date="2019-08" db="EMBL/GenBank/DDBJ databases">
        <title>In-depth cultivation of the pig gut microbiome towards novel bacterial diversity and tailored functional studies.</title>
        <authorList>
            <person name="Wylensek D."/>
            <person name="Hitch T.C.A."/>
            <person name="Clavel T."/>
        </authorList>
    </citation>
    <scope>NUCLEOTIDE SEQUENCE [LARGE SCALE GENOMIC DNA]</scope>
    <source>
        <strain evidence="2 3">WCA-383-APC-5B</strain>
    </source>
</reference>
<evidence type="ECO:0000313" key="3">
    <source>
        <dbReference type="Proteomes" id="UP000460287"/>
    </source>
</evidence>
<dbReference type="Pfam" id="PF01402">
    <property type="entry name" value="RHH_1"/>
    <property type="match status" value="1"/>
</dbReference>
<dbReference type="InterPro" id="IPR002145">
    <property type="entry name" value="CopG"/>
</dbReference>